<name>A0ABY7EWU7_MYAAR</name>
<reference evidence="2" key="1">
    <citation type="submission" date="2022-11" db="EMBL/GenBank/DDBJ databases">
        <title>Centuries of genome instability and evolution in soft-shell clam transmissible cancer (bioRxiv).</title>
        <authorList>
            <person name="Hart S.F.M."/>
            <person name="Yonemitsu M.A."/>
            <person name="Giersch R.M."/>
            <person name="Beal B.F."/>
            <person name="Arriagada G."/>
            <person name="Davis B.W."/>
            <person name="Ostrander E.A."/>
            <person name="Goff S.P."/>
            <person name="Metzger M.J."/>
        </authorList>
    </citation>
    <scope>NUCLEOTIDE SEQUENCE</scope>
    <source>
        <strain evidence="2">MELC-2E11</strain>
        <tissue evidence="2">Siphon/mantle</tissue>
    </source>
</reference>
<gene>
    <name evidence="2" type="ORF">MAR_025831</name>
</gene>
<accession>A0ABY7EWU7</accession>
<feature type="compositionally biased region" description="Basic and acidic residues" evidence="1">
    <location>
        <begin position="231"/>
        <end position="244"/>
    </location>
</feature>
<dbReference type="Proteomes" id="UP001164746">
    <property type="component" value="Chromosome 8"/>
</dbReference>
<feature type="region of interest" description="Disordered" evidence="1">
    <location>
        <begin position="774"/>
        <end position="798"/>
    </location>
</feature>
<evidence type="ECO:0000313" key="3">
    <source>
        <dbReference type="Proteomes" id="UP001164746"/>
    </source>
</evidence>
<organism evidence="2 3">
    <name type="scientific">Mya arenaria</name>
    <name type="common">Soft-shell clam</name>
    <dbReference type="NCBI Taxonomy" id="6604"/>
    <lineage>
        <taxon>Eukaryota</taxon>
        <taxon>Metazoa</taxon>
        <taxon>Spiralia</taxon>
        <taxon>Lophotrochozoa</taxon>
        <taxon>Mollusca</taxon>
        <taxon>Bivalvia</taxon>
        <taxon>Autobranchia</taxon>
        <taxon>Heteroconchia</taxon>
        <taxon>Euheterodonta</taxon>
        <taxon>Imparidentia</taxon>
        <taxon>Neoheterodontei</taxon>
        <taxon>Myida</taxon>
        <taxon>Myoidea</taxon>
        <taxon>Myidae</taxon>
        <taxon>Mya</taxon>
    </lineage>
</organism>
<protein>
    <submittedName>
        <fullName evidence="2">Uncharacterized protein</fullName>
    </submittedName>
</protein>
<dbReference type="EMBL" id="CP111019">
    <property type="protein sequence ID" value="WAR11651.1"/>
    <property type="molecule type" value="Genomic_DNA"/>
</dbReference>
<feature type="compositionally biased region" description="Polar residues" evidence="1">
    <location>
        <begin position="730"/>
        <end position="749"/>
    </location>
</feature>
<feature type="region of interest" description="Disordered" evidence="1">
    <location>
        <begin position="730"/>
        <end position="751"/>
    </location>
</feature>
<keyword evidence="3" id="KW-1185">Reference proteome</keyword>
<evidence type="ECO:0000313" key="2">
    <source>
        <dbReference type="EMBL" id="WAR11651.1"/>
    </source>
</evidence>
<sequence length="798" mass="88533">MDSGTLLPRTSRRVVKLEKPSPLKRNQSTVDIESAAPYIQSENGGNKGFHRSLSMNDAVTTKQHLENGSAKAENEFGRKASRHQLKLEKPAMRLNSSASADTKAIHGVNRKQLVSQLSQDSGLGDASFLLQDSARNSLTEQPADVFTIPLTTSRKPSQDEGMFEDSQAILGDPRSENSGEHKYQYDMKVWCSNKFGENEFCHGNRKNAVICDNNNNNENCSNSNNYIYHGKHENGNHSLEKSPDDFDPETTPTNKDNLAAWLSKSRTLCKQSSGTGFNPSADDAFLTYRDKRNDSNDLSSSTSASTCAVTDDEHSEHLNAWEVVDELADDMFSCKLSESMPKQVRRLTIPGYRDETYAYDYPDDLDEIDAELDFGRVDELPSSQESYDMGQLKEGKFKNSVLKSSSPVLIPDEKIVVVLRQPLAPTSSLDEIWAIEETMKGGLYTAKGRRAMFRNFKMCDVEETFPEIFRQYSAEQLLEIGSSPAAGLPPSDWSEICGVNNSTPWKGSGLLPTPTSWAQEGPYSSSHYQHFGASTALRVQQGFLTRPNPSLQELGASLESQEHFRASTSRWDQHQREVTTQAVRHGFGMPSKLLGKEQISVPLAKSEGSSLAKFTHDRQSTEEQNTSSICNSVQKLELAKEESLLSCDPVVTANLDEKCDVTVNGGSITSQFNQHRPLGRGRGRKKSASPGVKLFASATQEIVTNKIQYTRSVSDPGNGDFGTVAFSADRSVQNQGPNTKSEISQYSSDNSRRLRHFSESFSTGIGVKNYKIHHSYTDDDEPNEAPLNKDFVPRKCPW</sequence>
<evidence type="ECO:0000256" key="1">
    <source>
        <dbReference type="SAM" id="MobiDB-lite"/>
    </source>
</evidence>
<proteinExistence type="predicted"/>
<feature type="region of interest" description="Disordered" evidence="1">
    <location>
        <begin position="231"/>
        <end position="251"/>
    </location>
</feature>